<organism evidence="1">
    <name type="scientific">Picea glauca</name>
    <name type="common">White spruce</name>
    <name type="synonym">Pinus glauca</name>
    <dbReference type="NCBI Taxonomy" id="3330"/>
    <lineage>
        <taxon>Eukaryota</taxon>
        <taxon>Viridiplantae</taxon>
        <taxon>Streptophyta</taxon>
        <taxon>Embryophyta</taxon>
        <taxon>Tracheophyta</taxon>
        <taxon>Spermatophyta</taxon>
        <taxon>Pinopsida</taxon>
        <taxon>Pinidae</taxon>
        <taxon>Conifers I</taxon>
        <taxon>Pinales</taxon>
        <taxon>Pinaceae</taxon>
        <taxon>Picea</taxon>
    </lineage>
</organism>
<name>A0A124GNW6_PICGL</name>
<dbReference type="EMBL" id="LKAM01000002">
    <property type="protein sequence ID" value="KUM50091.1"/>
    <property type="molecule type" value="Genomic_DNA"/>
</dbReference>
<dbReference type="AlphaFoldDB" id="A0A124GNW6"/>
<evidence type="ECO:0000313" key="1">
    <source>
        <dbReference type="EMBL" id="KUM50091.1"/>
    </source>
</evidence>
<geneLocation type="mitochondrion" evidence="1"/>
<protein>
    <submittedName>
        <fullName evidence="1">Uncharacterized protein</fullName>
    </submittedName>
</protein>
<proteinExistence type="predicted"/>
<sequence length="128" mass="14667">MLPPATTSHLSNVPILPFLVDKLNKLSLALHKSESLPVPYSFSLLRLRAFHPNFDIICTQREYRASQFRVERWSVCIEIGANPSEINARIIIIRCILRTRIHPISVAGSIISPLPRWDCPYSLCLRYL</sequence>
<accession>A0A124GNW6</accession>
<gene>
    <name evidence="1" type="ORF">ABT39_MTgene3319</name>
</gene>
<reference evidence="1" key="1">
    <citation type="journal article" date="2015" name="Genome Biol. Evol.">
        <title>Organellar Genomes of White Spruce (Picea glauca): Assembly and Annotation.</title>
        <authorList>
            <person name="Jackman S.D."/>
            <person name="Warren R.L."/>
            <person name="Gibb E.A."/>
            <person name="Vandervalk B.P."/>
            <person name="Mohamadi H."/>
            <person name="Chu J."/>
            <person name="Raymond A."/>
            <person name="Pleasance S."/>
            <person name="Coope R."/>
            <person name="Wildung M.R."/>
            <person name="Ritland C.E."/>
            <person name="Bousquet J."/>
            <person name="Jones S.J."/>
            <person name="Bohlmann J."/>
            <person name="Birol I."/>
        </authorList>
    </citation>
    <scope>NUCLEOTIDE SEQUENCE [LARGE SCALE GENOMIC DNA]</scope>
    <source>
        <tissue evidence="1">Flushing bud</tissue>
    </source>
</reference>
<keyword evidence="1" id="KW-0496">Mitochondrion</keyword>
<comment type="caution">
    <text evidence="1">The sequence shown here is derived from an EMBL/GenBank/DDBJ whole genome shotgun (WGS) entry which is preliminary data.</text>
</comment>